<protein>
    <submittedName>
        <fullName evidence="2">Uncharacterized protein</fullName>
    </submittedName>
</protein>
<evidence type="ECO:0000313" key="3">
    <source>
        <dbReference type="Proteomes" id="UP000429607"/>
    </source>
</evidence>
<evidence type="ECO:0000313" key="4">
    <source>
        <dbReference type="Proteomes" id="UP000434957"/>
    </source>
</evidence>
<dbReference type="AlphaFoldDB" id="A0A6A4FFC1"/>
<dbReference type="Proteomes" id="UP000434957">
    <property type="component" value="Unassembled WGS sequence"/>
</dbReference>
<keyword evidence="4" id="KW-1185">Reference proteome</keyword>
<comment type="caution">
    <text evidence="2">The sequence shown here is derived from an EMBL/GenBank/DDBJ whole genome shotgun (WGS) entry which is preliminary data.</text>
</comment>
<sequence length="242" mass="27159">MSPSSRVSVLTYRARQPSEEDVARWATEYTSEQYRWSVGFAVSTPSASVAWHQQTTAIRNRGGGFDLYRAQLESYLAQRDCCGILAGTDTRDGSNAAAQAIWDERNGFARDSLLRGLLAKDAKRVCKMLNGHDMWVAFEKDKTKRAFASVIRLRKELYTTIFRVGGDMDKYLEKLEDLHRQLASMNAIITDGEMANVILQGAETTHRSVVRLFNSPNMMGAGKLEPDLDVVLNTLRGEAERD</sequence>
<name>A0A6A4FFC1_9STRA</name>
<gene>
    <name evidence="1" type="ORF">PR001_g12066</name>
    <name evidence="2" type="ORF">PR003_g9062</name>
</gene>
<reference evidence="2 4" key="1">
    <citation type="submission" date="2018-08" db="EMBL/GenBank/DDBJ databases">
        <title>Genomic investigation of the strawberry pathogen Phytophthora fragariae indicates pathogenicity is determined by transcriptional variation in three key races.</title>
        <authorList>
            <person name="Adams T.M."/>
            <person name="Armitage A.D."/>
            <person name="Sobczyk M.K."/>
            <person name="Bates H.J."/>
            <person name="Dunwell J.M."/>
            <person name="Nellist C.F."/>
            <person name="Harrison R.J."/>
        </authorList>
    </citation>
    <scope>NUCLEOTIDE SEQUENCE [LARGE SCALE GENOMIC DNA]</scope>
    <source>
        <strain evidence="1 3">SCRP249</strain>
        <strain evidence="2 4">SCRP333</strain>
    </source>
</reference>
<evidence type="ECO:0000313" key="2">
    <source>
        <dbReference type="EMBL" id="KAE9343260.1"/>
    </source>
</evidence>
<proteinExistence type="predicted"/>
<dbReference type="EMBL" id="QXFV01000768">
    <property type="protein sequence ID" value="KAE9027028.1"/>
    <property type="molecule type" value="Genomic_DNA"/>
</dbReference>
<organism evidence="2 4">
    <name type="scientific">Phytophthora rubi</name>
    <dbReference type="NCBI Taxonomy" id="129364"/>
    <lineage>
        <taxon>Eukaryota</taxon>
        <taxon>Sar</taxon>
        <taxon>Stramenopiles</taxon>
        <taxon>Oomycota</taxon>
        <taxon>Peronosporomycetes</taxon>
        <taxon>Peronosporales</taxon>
        <taxon>Peronosporaceae</taxon>
        <taxon>Phytophthora</taxon>
    </lineage>
</organism>
<evidence type="ECO:0000313" key="1">
    <source>
        <dbReference type="EMBL" id="KAE9027028.1"/>
    </source>
</evidence>
<accession>A0A6A4FFC1</accession>
<dbReference type="Proteomes" id="UP000429607">
    <property type="component" value="Unassembled WGS sequence"/>
</dbReference>
<dbReference type="Pfam" id="PF14223">
    <property type="entry name" value="Retrotran_gag_2"/>
    <property type="match status" value="1"/>
</dbReference>
<dbReference type="EMBL" id="QXFT01000464">
    <property type="protein sequence ID" value="KAE9343260.1"/>
    <property type="molecule type" value="Genomic_DNA"/>
</dbReference>